<organism evidence="1 2">
    <name type="scientific">Proteus phage phiP4-3</name>
    <dbReference type="NCBI Taxonomy" id="2065203"/>
    <lineage>
        <taxon>Viruses</taxon>
        <taxon>Duplodnaviria</taxon>
        <taxon>Heunggongvirae</taxon>
        <taxon>Uroviricota</taxon>
        <taxon>Caudoviricetes</taxon>
        <taxon>Pantevenvirales</taxon>
        <taxon>Straboviridae</taxon>
        <taxon>Bragavirus</taxon>
        <taxon>Bragavirus p43</taxon>
    </lineage>
</organism>
<sequence>MTNQEIKIDSLSQLDPEVKDYEEKLFEEAKKRADVILRKERREIKRLKGLYEDSLLKGNKEQFVYALGKLRKIYKQSTDKAVLDYCYETSRKALFKIIEDAKNDTKDDI</sequence>
<accession>A0A2I6PFT8</accession>
<evidence type="ECO:0000313" key="2">
    <source>
        <dbReference type="Proteomes" id="UP000240538"/>
    </source>
</evidence>
<dbReference type="EMBL" id="MG696114">
    <property type="protein sequence ID" value="AUM58574.1"/>
    <property type="molecule type" value="Genomic_DNA"/>
</dbReference>
<evidence type="ECO:0000313" key="1">
    <source>
        <dbReference type="EMBL" id="AUM58574.1"/>
    </source>
</evidence>
<dbReference type="Proteomes" id="UP000240538">
    <property type="component" value="Segment"/>
</dbReference>
<name>A0A2I6PFT8_9CAUD</name>
<dbReference type="Pfam" id="PF10849">
    <property type="entry name" value="DUF2654"/>
    <property type="match status" value="1"/>
</dbReference>
<keyword evidence="2" id="KW-1185">Reference proteome</keyword>
<proteinExistence type="predicted"/>
<gene>
    <name evidence="1" type="ORF">phiP43_216</name>
</gene>
<reference evidence="1 2" key="1">
    <citation type="submission" date="2017-12" db="EMBL/GenBank/DDBJ databases">
        <title>Complete genome sequence and characterization of bacteriophage phiP4-3 infecting Proteus pennea.</title>
        <authorList>
            <person name="He Y."/>
            <person name="Yang H."/>
        </authorList>
    </citation>
    <scope>NUCLEOTIDE SEQUENCE [LARGE SCALE GENOMIC DNA]</scope>
</reference>
<protein>
    <submittedName>
        <fullName evidence="1">Uncharacterized protein</fullName>
    </submittedName>
</protein>
<dbReference type="InterPro" id="IPR022558">
    <property type="entry name" value="DUF2654"/>
</dbReference>